<dbReference type="Gramene" id="Kaladp0062s0150.1.v1.1">
    <property type="protein sequence ID" value="Kaladp0062s0150.1.v1.1"/>
    <property type="gene ID" value="Kaladp0062s0150.v1.1"/>
</dbReference>
<dbReference type="NCBIfam" id="TIGR00756">
    <property type="entry name" value="PPR"/>
    <property type="match status" value="2"/>
</dbReference>
<dbReference type="InterPro" id="IPR011990">
    <property type="entry name" value="TPR-like_helical_dom_sf"/>
</dbReference>
<dbReference type="Pfam" id="PF01535">
    <property type="entry name" value="PPR"/>
    <property type="match status" value="2"/>
</dbReference>
<dbReference type="FunFam" id="1.25.40.10:FF:000427">
    <property type="entry name" value="Pentatricopeptide repeat-containing protein chloroplastic"/>
    <property type="match status" value="1"/>
</dbReference>
<evidence type="ECO:0008006" key="5">
    <source>
        <dbReference type="Google" id="ProtNLM"/>
    </source>
</evidence>
<dbReference type="PANTHER" id="PTHR47926">
    <property type="entry name" value="PENTATRICOPEPTIDE REPEAT-CONTAINING PROTEIN"/>
    <property type="match status" value="1"/>
</dbReference>
<evidence type="ECO:0000256" key="1">
    <source>
        <dbReference type="ARBA" id="ARBA00022737"/>
    </source>
</evidence>
<dbReference type="GO" id="GO:0009451">
    <property type="term" value="P:RNA modification"/>
    <property type="evidence" value="ECO:0007669"/>
    <property type="project" value="InterPro"/>
</dbReference>
<dbReference type="PROSITE" id="PS51375">
    <property type="entry name" value="PPR"/>
    <property type="match status" value="1"/>
</dbReference>
<name>A0A7N0UEL4_KALFE</name>
<dbReference type="GO" id="GO:0003723">
    <property type="term" value="F:RNA binding"/>
    <property type="evidence" value="ECO:0007669"/>
    <property type="project" value="InterPro"/>
</dbReference>
<dbReference type="InterPro" id="IPR046960">
    <property type="entry name" value="PPR_At4g14850-like_plant"/>
</dbReference>
<evidence type="ECO:0000313" key="4">
    <source>
        <dbReference type="Proteomes" id="UP000594263"/>
    </source>
</evidence>
<accession>A0A7N0UEL4</accession>
<dbReference type="PANTHER" id="PTHR47926:SF507">
    <property type="entry name" value="DYW DOMAIN-CONTAINING PROTEIN"/>
    <property type="match status" value="1"/>
</dbReference>
<reference evidence="3" key="1">
    <citation type="submission" date="2021-01" db="UniProtKB">
        <authorList>
            <consortium name="EnsemblPlants"/>
        </authorList>
    </citation>
    <scope>IDENTIFICATION</scope>
</reference>
<dbReference type="Proteomes" id="UP000594263">
    <property type="component" value="Unplaced"/>
</dbReference>
<sequence length="188" mass="20650">MSVHKLHCQLIKTTTLDTTFSWNTAIKGSSPTHSLALFASMIRGGAARPDGYTFPLVLKACAAARLVRLGREVHGMAAKVGFLGSDVYVNNALVSFYGRSGLVEDAVKVFDEMRVRDVVSWSSMIGCFVENGFGYDAVSLFRQMQVDGVDGVWKPDEVMMLSVIAGIASLGDLELGKWVRKYVMWMSR</sequence>
<dbReference type="Gene3D" id="1.25.40.10">
    <property type="entry name" value="Tetratricopeptide repeat domain"/>
    <property type="match status" value="1"/>
</dbReference>
<dbReference type="AlphaFoldDB" id="A0A7N0UEL4"/>
<protein>
    <recommendedName>
        <fullName evidence="5">Pentatricopeptide repeat-containing protein</fullName>
    </recommendedName>
</protein>
<proteinExistence type="predicted"/>
<feature type="repeat" description="PPR" evidence="2">
    <location>
        <begin position="86"/>
        <end position="120"/>
    </location>
</feature>
<dbReference type="OMA" id="MIGCFVE"/>
<keyword evidence="4" id="KW-1185">Reference proteome</keyword>
<evidence type="ECO:0000256" key="2">
    <source>
        <dbReference type="PROSITE-ProRule" id="PRU00708"/>
    </source>
</evidence>
<keyword evidence="1" id="KW-0677">Repeat</keyword>
<dbReference type="InterPro" id="IPR002885">
    <property type="entry name" value="PPR_rpt"/>
</dbReference>
<evidence type="ECO:0000313" key="3">
    <source>
        <dbReference type="EnsemblPlants" id="Kaladp0062s0150.1.v1.1"/>
    </source>
</evidence>
<dbReference type="EnsemblPlants" id="Kaladp0062s0150.1.v1.1">
    <property type="protein sequence ID" value="Kaladp0062s0150.1.v1.1"/>
    <property type="gene ID" value="Kaladp0062s0150.v1.1"/>
</dbReference>
<organism evidence="3 4">
    <name type="scientific">Kalanchoe fedtschenkoi</name>
    <name type="common">Lavender scallops</name>
    <name type="synonym">South American air plant</name>
    <dbReference type="NCBI Taxonomy" id="63787"/>
    <lineage>
        <taxon>Eukaryota</taxon>
        <taxon>Viridiplantae</taxon>
        <taxon>Streptophyta</taxon>
        <taxon>Embryophyta</taxon>
        <taxon>Tracheophyta</taxon>
        <taxon>Spermatophyta</taxon>
        <taxon>Magnoliopsida</taxon>
        <taxon>eudicotyledons</taxon>
        <taxon>Gunneridae</taxon>
        <taxon>Pentapetalae</taxon>
        <taxon>Saxifragales</taxon>
        <taxon>Crassulaceae</taxon>
        <taxon>Kalanchoe</taxon>
    </lineage>
</organism>